<dbReference type="InterPro" id="IPR017853">
    <property type="entry name" value="GH"/>
</dbReference>
<reference evidence="2 3" key="1">
    <citation type="submission" date="2023-11" db="EMBL/GenBank/DDBJ databases">
        <title>A Novel Polar Bacteriovorax (B. antarcticus) Isolated from the Biocrust in Antarctica.</title>
        <authorList>
            <person name="Mun W."/>
            <person name="Choi S.Y."/>
            <person name="Mitchell R.J."/>
        </authorList>
    </citation>
    <scope>NUCLEOTIDE SEQUENCE [LARGE SCALE GENOMIC DNA]</scope>
    <source>
        <strain evidence="2 3">PP10</strain>
    </source>
</reference>
<organism evidence="2 3">
    <name type="scientific">Bacteriovorax antarcticus</name>
    <dbReference type="NCBI Taxonomy" id="3088717"/>
    <lineage>
        <taxon>Bacteria</taxon>
        <taxon>Pseudomonadati</taxon>
        <taxon>Bdellovibrionota</taxon>
        <taxon>Bacteriovoracia</taxon>
        <taxon>Bacteriovoracales</taxon>
        <taxon>Bacteriovoracaceae</taxon>
        <taxon>Bacteriovorax</taxon>
    </lineage>
</organism>
<comment type="similarity">
    <text evidence="1">Belongs to the glycosyl hydrolase 25 family.</text>
</comment>
<dbReference type="CDD" id="cd00599">
    <property type="entry name" value="GH25_muramidase"/>
    <property type="match status" value="1"/>
</dbReference>
<dbReference type="PANTHER" id="PTHR34135:SF2">
    <property type="entry name" value="LYSOZYME"/>
    <property type="match status" value="1"/>
</dbReference>
<dbReference type="Proteomes" id="UP001302274">
    <property type="component" value="Unassembled WGS sequence"/>
</dbReference>
<accession>A0ABU5VRB0</accession>
<dbReference type="InterPro" id="IPR002053">
    <property type="entry name" value="Glyco_hydro_25"/>
</dbReference>
<dbReference type="SUPFAM" id="SSF51445">
    <property type="entry name" value="(Trans)glycosidases"/>
    <property type="match status" value="1"/>
</dbReference>
<evidence type="ECO:0000313" key="2">
    <source>
        <dbReference type="EMBL" id="MEA9355157.1"/>
    </source>
</evidence>
<dbReference type="EMBL" id="JAYGJQ010000001">
    <property type="protein sequence ID" value="MEA9355157.1"/>
    <property type="molecule type" value="Genomic_DNA"/>
</dbReference>
<protein>
    <submittedName>
        <fullName evidence="2">Glycoside hydrolase family 25 protein</fullName>
    </submittedName>
</protein>
<name>A0ABU5VRB0_9BACT</name>
<gene>
    <name evidence="2" type="ORF">SHI21_03045</name>
</gene>
<keyword evidence="2" id="KW-0378">Hydrolase</keyword>
<proteinExistence type="inferred from homology"/>
<dbReference type="RefSeq" id="WP_323574645.1">
    <property type="nucleotide sequence ID" value="NZ_JAYGJQ010000001.1"/>
</dbReference>
<dbReference type="Pfam" id="PF01183">
    <property type="entry name" value="Glyco_hydro_25"/>
    <property type="match status" value="1"/>
</dbReference>
<keyword evidence="3" id="KW-1185">Reference proteome</keyword>
<dbReference type="GO" id="GO:0016787">
    <property type="term" value="F:hydrolase activity"/>
    <property type="evidence" value="ECO:0007669"/>
    <property type="project" value="UniProtKB-KW"/>
</dbReference>
<dbReference type="PROSITE" id="PS51904">
    <property type="entry name" value="GLYCOSYL_HYDROL_F25_2"/>
    <property type="match status" value="1"/>
</dbReference>
<dbReference type="Gene3D" id="3.20.20.80">
    <property type="entry name" value="Glycosidases"/>
    <property type="match status" value="1"/>
</dbReference>
<comment type="caution">
    <text evidence="2">The sequence shown here is derived from an EMBL/GenBank/DDBJ whole genome shotgun (WGS) entry which is preliminary data.</text>
</comment>
<sequence>MKHVRSRNYFLILFILVNFFSSSDLYALGSKRPTTPTTPPVVTPPVVTPPVVTPPVVTPPVVKPPTTGNTSSFLSPWNKSNTSIVIDAYEGNSIDWNKMATDTKVAAVIHRSSIGTKVDSQYIARKKIALERGYLWGAYHLGRPGNTIAQADLFLSLIKDEPNTLMILDLEDTSSGSFMSINEAVVFMDYVYEKTGRIPVVYANHSVTQTLNSKVKGNPLFQQSKLWYARFKSSVTDFPTGIWSNYFLWQFSSEINCSTTGSCLYNVPGTKADMDVNVFYGTATELAAQWNNH</sequence>
<evidence type="ECO:0000313" key="3">
    <source>
        <dbReference type="Proteomes" id="UP001302274"/>
    </source>
</evidence>
<dbReference type="PANTHER" id="PTHR34135">
    <property type="entry name" value="LYSOZYME"/>
    <property type="match status" value="1"/>
</dbReference>
<evidence type="ECO:0000256" key="1">
    <source>
        <dbReference type="ARBA" id="ARBA00010646"/>
    </source>
</evidence>